<proteinExistence type="predicted"/>
<feature type="region of interest" description="Disordered" evidence="1">
    <location>
        <begin position="158"/>
        <end position="179"/>
    </location>
</feature>
<evidence type="ECO:0000256" key="1">
    <source>
        <dbReference type="SAM" id="MobiDB-lite"/>
    </source>
</evidence>
<feature type="compositionally biased region" description="Polar residues" evidence="1">
    <location>
        <begin position="164"/>
        <end position="179"/>
    </location>
</feature>
<sequence length="179" mass="18226">MAMLSAGLTAALTLTACGVPPSDAIEAGEPASGIFPRSEPSGQAVVSLYFLADGDPKAYPRKIDHPVDLRTVVGQPFYGPTRGEAVTATTQLPHLTDTPGVSADGGSDVSIKLPDDVAPLSHPAMLQLACTVAHVSGSLAASPANARRNEALASTSVHVLGDGRTTSQTADDCPSPRQS</sequence>
<evidence type="ECO:0008006" key="4">
    <source>
        <dbReference type="Google" id="ProtNLM"/>
    </source>
</evidence>
<keyword evidence="3" id="KW-1185">Reference proteome</keyword>
<accession>A0ABP9J9A9</accession>
<evidence type="ECO:0000313" key="2">
    <source>
        <dbReference type="EMBL" id="GAA5023025.1"/>
    </source>
</evidence>
<name>A0ABP9J9A9_9ACTN</name>
<evidence type="ECO:0000313" key="3">
    <source>
        <dbReference type="Proteomes" id="UP001501759"/>
    </source>
</evidence>
<organism evidence="2 3">
    <name type="scientific">Streptomyces siamensis</name>
    <dbReference type="NCBI Taxonomy" id="1274986"/>
    <lineage>
        <taxon>Bacteria</taxon>
        <taxon>Bacillati</taxon>
        <taxon>Actinomycetota</taxon>
        <taxon>Actinomycetes</taxon>
        <taxon>Kitasatosporales</taxon>
        <taxon>Streptomycetaceae</taxon>
        <taxon>Streptomyces</taxon>
    </lineage>
</organism>
<protein>
    <recommendedName>
        <fullName evidence="4">GerMN domain-containing protein</fullName>
    </recommendedName>
</protein>
<reference evidence="3" key="1">
    <citation type="journal article" date="2019" name="Int. J. Syst. Evol. Microbiol.">
        <title>The Global Catalogue of Microorganisms (GCM) 10K type strain sequencing project: providing services to taxonomists for standard genome sequencing and annotation.</title>
        <authorList>
            <consortium name="The Broad Institute Genomics Platform"/>
            <consortium name="The Broad Institute Genome Sequencing Center for Infectious Disease"/>
            <person name="Wu L."/>
            <person name="Ma J."/>
        </authorList>
    </citation>
    <scope>NUCLEOTIDE SEQUENCE [LARGE SCALE GENOMIC DNA]</scope>
    <source>
        <strain evidence="3">JCM 18409</strain>
    </source>
</reference>
<dbReference type="EMBL" id="BAABKB010000023">
    <property type="protein sequence ID" value="GAA5023025.1"/>
    <property type="molecule type" value="Genomic_DNA"/>
</dbReference>
<dbReference type="Proteomes" id="UP001501759">
    <property type="component" value="Unassembled WGS sequence"/>
</dbReference>
<comment type="caution">
    <text evidence="2">The sequence shown here is derived from an EMBL/GenBank/DDBJ whole genome shotgun (WGS) entry which is preliminary data.</text>
</comment>
<gene>
    <name evidence="2" type="ORF">GCM10023335_55440</name>
</gene>